<evidence type="ECO:0000313" key="2">
    <source>
        <dbReference type="Proteomes" id="UP000559027"/>
    </source>
</evidence>
<dbReference type="Proteomes" id="UP000559027">
    <property type="component" value="Unassembled WGS sequence"/>
</dbReference>
<proteinExistence type="predicted"/>
<dbReference type="OrthoDB" id="10264378at2759"/>
<name>A0A8H5CSQ0_9AGAR</name>
<comment type="caution">
    <text evidence="1">The sequence shown here is derived from an EMBL/GenBank/DDBJ whole genome shotgun (WGS) entry which is preliminary data.</text>
</comment>
<evidence type="ECO:0000313" key="1">
    <source>
        <dbReference type="EMBL" id="KAF5346689.1"/>
    </source>
</evidence>
<dbReference type="AlphaFoldDB" id="A0A8H5CSQ0"/>
<keyword evidence="2" id="KW-1185">Reference proteome</keyword>
<accession>A0A8H5CSQ0</accession>
<protein>
    <submittedName>
        <fullName evidence="1">Uncharacterized protein</fullName>
    </submittedName>
</protein>
<reference evidence="1 2" key="1">
    <citation type="journal article" date="2020" name="ISME J.">
        <title>Uncovering the hidden diversity of litter-decomposition mechanisms in mushroom-forming fungi.</title>
        <authorList>
            <person name="Floudas D."/>
            <person name="Bentzer J."/>
            <person name="Ahren D."/>
            <person name="Johansson T."/>
            <person name="Persson P."/>
            <person name="Tunlid A."/>
        </authorList>
    </citation>
    <scope>NUCLEOTIDE SEQUENCE [LARGE SCALE GENOMIC DNA]</scope>
    <source>
        <strain evidence="1 2">CBS 146.42</strain>
    </source>
</reference>
<gene>
    <name evidence="1" type="ORF">D9756_010392</name>
</gene>
<sequence length="66" mass="7380">MVYKIRGVRNLAFYGPPDHPQSSYPFLDDGTEAADVTCKALYSKYDWLRLESTAEPEAGLELVKGV</sequence>
<organism evidence="1 2">
    <name type="scientific">Leucocoprinus leucothites</name>
    <dbReference type="NCBI Taxonomy" id="201217"/>
    <lineage>
        <taxon>Eukaryota</taxon>
        <taxon>Fungi</taxon>
        <taxon>Dikarya</taxon>
        <taxon>Basidiomycota</taxon>
        <taxon>Agaricomycotina</taxon>
        <taxon>Agaricomycetes</taxon>
        <taxon>Agaricomycetidae</taxon>
        <taxon>Agaricales</taxon>
        <taxon>Agaricineae</taxon>
        <taxon>Agaricaceae</taxon>
        <taxon>Leucocoprinus</taxon>
    </lineage>
</organism>
<dbReference type="EMBL" id="JAACJO010000030">
    <property type="protein sequence ID" value="KAF5346689.1"/>
    <property type="molecule type" value="Genomic_DNA"/>
</dbReference>